<comment type="caution">
    <text evidence="1">The sequence shown here is derived from an EMBL/GenBank/DDBJ whole genome shotgun (WGS) entry which is preliminary data.</text>
</comment>
<evidence type="ECO:0000313" key="2">
    <source>
        <dbReference type="Proteomes" id="UP000499080"/>
    </source>
</evidence>
<keyword evidence="2" id="KW-1185">Reference proteome</keyword>
<name>A0A4Y2VD30_ARAVE</name>
<dbReference type="Proteomes" id="UP000499080">
    <property type="component" value="Unassembled WGS sequence"/>
</dbReference>
<dbReference type="AlphaFoldDB" id="A0A4Y2VD30"/>
<dbReference type="EMBL" id="BGPR01045513">
    <property type="protein sequence ID" value="GBO22428.1"/>
    <property type="molecule type" value="Genomic_DNA"/>
</dbReference>
<proteinExistence type="predicted"/>
<reference evidence="1 2" key="1">
    <citation type="journal article" date="2019" name="Sci. Rep.">
        <title>Orb-weaving spider Araneus ventricosus genome elucidates the spidroin gene catalogue.</title>
        <authorList>
            <person name="Kono N."/>
            <person name="Nakamura H."/>
            <person name="Ohtoshi R."/>
            <person name="Moran D.A.P."/>
            <person name="Shinohara A."/>
            <person name="Yoshida Y."/>
            <person name="Fujiwara M."/>
            <person name="Mori M."/>
            <person name="Tomita M."/>
            <person name="Arakawa K."/>
        </authorList>
    </citation>
    <scope>NUCLEOTIDE SEQUENCE [LARGE SCALE GENOMIC DNA]</scope>
</reference>
<dbReference type="OrthoDB" id="6145741at2759"/>
<accession>A0A4Y2VD30</accession>
<organism evidence="1 2">
    <name type="scientific">Araneus ventricosus</name>
    <name type="common">Orbweaver spider</name>
    <name type="synonym">Epeira ventricosa</name>
    <dbReference type="NCBI Taxonomy" id="182803"/>
    <lineage>
        <taxon>Eukaryota</taxon>
        <taxon>Metazoa</taxon>
        <taxon>Ecdysozoa</taxon>
        <taxon>Arthropoda</taxon>
        <taxon>Chelicerata</taxon>
        <taxon>Arachnida</taxon>
        <taxon>Araneae</taxon>
        <taxon>Araneomorphae</taxon>
        <taxon>Entelegynae</taxon>
        <taxon>Araneoidea</taxon>
        <taxon>Araneidae</taxon>
        <taxon>Araneus</taxon>
    </lineage>
</organism>
<gene>
    <name evidence="1" type="ORF">AVEN_70093_1</name>
</gene>
<protein>
    <submittedName>
        <fullName evidence="1">Uncharacterized protein</fullName>
    </submittedName>
</protein>
<evidence type="ECO:0000313" key="1">
    <source>
        <dbReference type="EMBL" id="GBO22428.1"/>
    </source>
</evidence>
<sequence length="122" mass="14075">MKGILNQHRQIPGLQRQDLMPRRLVDAVGIYSSHFITPSGAAAEDLLLFLEEVRQEIHDLIMDKLLQKKSVKWYCVSKIRFSRETPDGDVIYATPYFRIKIVIGLDNSTSLSYGRFKISHLK</sequence>